<name>A0A0F6N1N7_ORFV</name>
<accession>A0A0F6N1N7</accession>
<reference evidence="1 2" key="1">
    <citation type="submission" date="2013-06" db="EMBL/GenBank/DDBJ databases">
        <title>Complete genome of orf virus NA1/11 and comparative genomic with other parapoxvirus.</title>
        <authorList>
            <person name="Li W."/>
            <person name="Hao W."/>
            <person name="Ning Z."/>
            <person name="Chi X."/>
            <person name="Tong C."/>
            <person name="Gao F."/>
            <person name="Song D."/>
            <person name="Li M."/>
            <person name="Luo S."/>
        </authorList>
    </citation>
    <scope>NUCLEOTIDE SEQUENCE [LARGE SCALE GENOMIC DNA]</scope>
    <source>
        <strain evidence="1">NA1/11</strain>
    </source>
</reference>
<organismHost>
    <name type="scientific">Capra hircus</name>
    <name type="common">Goat</name>
    <dbReference type="NCBI Taxonomy" id="9925"/>
</organismHost>
<organismHost>
    <name type="scientific">Homo sapiens</name>
    <name type="common">Human</name>
    <dbReference type="NCBI Taxonomy" id="9606"/>
</organismHost>
<organism evidence="1 2">
    <name type="scientific">Orf virus</name>
    <name type="common">ORFV</name>
    <dbReference type="NCBI Taxonomy" id="10258"/>
    <lineage>
        <taxon>Viruses</taxon>
        <taxon>Varidnaviria</taxon>
        <taxon>Bamfordvirae</taxon>
        <taxon>Nucleocytoviricota</taxon>
        <taxon>Pokkesviricetes</taxon>
        <taxon>Chitovirales</taxon>
        <taxon>Poxviridae</taxon>
        <taxon>Chordopoxvirinae</taxon>
        <taxon>Parapoxvirus</taxon>
        <taxon>Parapoxvirus orf</taxon>
    </lineage>
</organism>
<sequence>MGVVMCGCLFVWAGWIARRVRGLCAALRQRVSRDKGYVAVIQTCDDDYFTEEEFDDGKQVVALLRDVSRVVSAPAGVTE</sequence>
<dbReference type="Proteomes" id="UP000150883">
    <property type="component" value="Segment"/>
</dbReference>
<protein>
    <submittedName>
        <fullName evidence="1">Uncharacterized protein</fullName>
    </submittedName>
</protein>
<evidence type="ECO:0000313" key="2">
    <source>
        <dbReference type="Proteomes" id="UP000150883"/>
    </source>
</evidence>
<proteinExistence type="predicted"/>
<evidence type="ECO:0000313" key="1">
    <source>
        <dbReference type="EMBL" id="AHZ33710.1"/>
    </source>
</evidence>
<organismHost>
    <name type="scientific">Ovis aries</name>
    <name type="common">Sheep</name>
    <dbReference type="NCBI Taxonomy" id="9940"/>
</organismHost>
<dbReference type="EMBL" id="KF234407">
    <property type="protein sequence ID" value="AHZ33710.1"/>
    <property type="molecule type" value="Genomic_DNA"/>
</dbReference>